<feature type="domain" description="SLH" evidence="2">
    <location>
        <begin position="1883"/>
        <end position="1946"/>
    </location>
</feature>
<dbReference type="InterPro" id="IPR029062">
    <property type="entry name" value="Class_I_gatase-like"/>
</dbReference>
<dbReference type="Gene3D" id="3.40.50.880">
    <property type="match status" value="1"/>
</dbReference>
<dbReference type="InterPro" id="IPR001119">
    <property type="entry name" value="SLH_dom"/>
</dbReference>
<dbReference type="InterPro" id="IPR051465">
    <property type="entry name" value="Cell_Envelope_Struct_Comp"/>
</dbReference>
<accession>A0A2R5EKZ0</accession>
<dbReference type="Pfam" id="PF00395">
    <property type="entry name" value="SLH"/>
    <property type="match status" value="2"/>
</dbReference>
<evidence type="ECO:0000313" key="3">
    <source>
        <dbReference type="EMBL" id="GBG05638.1"/>
    </source>
</evidence>
<dbReference type="Pfam" id="PF02368">
    <property type="entry name" value="Big_2"/>
    <property type="match status" value="1"/>
</dbReference>
<dbReference type="SMART" id="SM00635">
    <property type="entry name" value="BID_2"/>
    <property type="match status" value="3"/>
</dbReference>
<reference evidence="3 4" key="1">
    <citation type="submission" date="2017-08" db="EMBL/GenBank/DDBJ databases">
        <title>Substantial Increase in Enzyme Production by Combined Drug-Resistance Mutations in Paenibacillus agaridevorans.</title>
        <authorList>
            <person name="Tanaka Y."/>
            <person name="Funane K."/>
            <person name="Hosaka T."/>
            <person name="Shiwa Y."/>
            <person name="Fujita N."/>
            <person name="Miyazaki T."/>
            <person name="Yoshikawa H."/>
            <person name="Murakami K."/>
            <person name="Kasahara K."/>
            <person name="Inaoka T."/>
            <person name="Hiraga Y."/>
            <person name="Ochi K."/>
        </authorList>
    </citation>
    <scope>NUCLEOTIDE SEQUENCE [LARGE SCALE GENOMIC DNA]</scope>
    <source>
        <strain evidence="3 4">T-3040</strain>
    </source>
</reference>
<dbReference type="PANTHER" id="PTHR43308">
    <property type="entry name" value="OUTER MEMBRANE PROTEIN ALPHA-RELATED"/>
    <property type="match status" value="1"/>
</dbReference>
<dbReference type="EMBL" id="BDQX01000011">
    <property type="protein sequence ID" value="GBG05638.1"/>
    <property type="molecule type" value="Genomic_DNA"/>
</dbReference>
<keyword evidence="1" id="KW-0732">Signal</keyword>
<evidence type="ECO:0000259" key="2">
    <source>
        <dbReference type="PROSITE" id="PS51272"/>
    </source>
</evidence>
<comment type="caution">
    <text evidence="3">The sequence shown here is derived from an EMBL/GenBank/DDBJ whole genome shotgun (WGS) entry which is preliminary data.</text>
</comment>
<keyword evidence="4" id="KW-1185">Reference proteome</keyword>
<dbReference type="InterPro" id="IPR008964">
    <property type="entry name" value="Invasin/intimin_cell_adhesion"/>
</dbReference>
<dbReference type="RefSeq" id="WP_108991107.1">
    <property type="nucleotide sequence ID" value="NZ_BDQX01000011.1"/>
</dbReference>
<dbReference type="Gene3D" id="2.60.40.1080">
    <property type="match status" value="2"/>
</dbReference>
<feature type="domain" description="SLH" evidence="2">
    <location>
        <begin position="1812"/>
        <end position="1875"/>
    </location>
</feature>
<sequence length="1947" mass="213347">MRFKQLTASFLAALIVTVGLLPPLAGETAGAAAEENDYDAVENASVESIDGIPTLHINNQPQPLVGWFQWDWYPGMTQSADYAGIRIYQPRHTTGYPTLEVWLPHMQEIAEQDPNAYFLPVIWMGSNTPFGFDEKNSSDVHTDTGASWGAISYGSDEWQNRAELLLREQIRRYEASPVGDRILGYMLSAGSTAEWFYVDTWANRDFDRSVSNKAKFRQWLQERYNHDVAKLREAWNDAYVTFESADIPAKASGDPFLNPGSQSDLIDYAVYHNEIVSERMTYLSHVVKEEVEGRKLAAVYGGYTMAFGQYGPLSGMLDFETLLRNDDIDLLYSPLDYTHRDLDDGFTSVHGAMDSARLYGKLYVGEDDYATHMGTDTHGAPPLANDIEGSLALLWRNFGFTLSKNYGIHWYDDAGYGGFHNARMMNNIRLMNQLAEAAVDLPRRSTTEIALVLDEFSQLIQSAGGSPVNERVRLIREELSAVGAPYDIVLLSDVLAGKTDPYKLYIMANAYAWDNERLAQLENWDKTGKTLVWLYAAGYWKRDADGVDSRSAGHMASVTGVPSVEIGKQSFEILPAESSTSSLLSGIDVSEPLGGSVPAIPLYAAVGYEAAGFQLLGQTGSHATAVYKEHAGGAEVWIGSPSISSELLYRNLADLAGVHLYSRSGKQVNANESFVFVTLPEAGTETIRFPDASPRYDIIAGEFIFPDSEGDVELSTDSAATFAFFNGNPADLKLNRQGEYATDLDRLVLRLEGETLKEQQLESLSDREFETIAGSDISFALTGITSDGYYFYEDEMEAASLWSSSNENVAIVDSEGRVSALEEGQTVITATSSGVVASALLTISAPLEESLMQRMPTAFWSTWSMANGWHPFTFGEGNEYGIGEQRDAATAENGENYTQVFRYAPLQNGEQISGSLDSLQVPNKTKVKAIATFRYPQGATQGVYNSVIMEGYTEGGGSNIFVVQKDLPVTGKGTSVEVDLSAYAGQKIRIDLNVRHKGATSWEDAEVLLTDYKFVYEDETPVNSVTHLEFDKVNTTVKPGTSGHLQINEVYSDGSRGVWLQEENAHFYNDRPDIVQVDNTGHFLALKEGTAQITLVTDHTLTRGYVHVSNDGYVYEDLLDVYEEEGSWTAEPTYAGFPFGSWTEYGGASRPESVVMEDGNSYEHPIVLAGSDSGTGINGRISLEVPDQPAVFLTGKFGFVGESGAVQRQAKFFMRSWDTSITGSNPFYQEYTVSDDGALSTFEIDISAFAGETLETTDIYLLKENGEGSSLEIALTELAFRMLPPDVGKPVALIADRPHLVLPVNGQDTLTVTELNSQGHLRQPAETVTWSTNHNDTVTVGSDGVIAALQPGIAVVQADMGPMRTFVVVEVRPEGMSSGQSADPYRWTSLQRLPQFSLMEADIPYFYIGPHRREAVMAPPVVTTVSEPTGTVGQANVTIEGTAMNGALVQVWQDSNGNASVDSWDKLAATKRLTDGSEFVIEVPLDQEGVYHFLLTGANEWGERSKETVVPEIQYVLPAGQSYSRGTDPERVKLLLNGRTADLGREKRDQSSNGFSVTYLLDYDKLLSSLVGDEGAIIEIALDLDNPEAALELDGKSLELLGNRKAFITLQTSSAYYTLNAAQLQEQFLSGAEADDDGLLLRVVISEVAESERSRVAKSLKRNGLELIGSPIRFELMLGQEGRMDPVDTFDFYVERGIKLPSEAEKIFDKAAAFVVDEQGEVRPVPAILDSTDDRKFVQIRSLTNSLYALAISNIAFLDMKGHWGQGAVEDMARRLVVSGYANGQFKPDAAVTRAELSVMLARGLGLKPIEGDSAFNDVDASAWYAGWLEAAWKSGLIAGYDDGNFRPDNPVNREEAMVIASRAMILADDKESAAVLSDMAVLERFIDANLVSVWAVPAAANNVNWGLFAGRAKHMLAPKASITRAEAAVVIRRLLSKAGLIETIDQ</sequence>
<evidence type="ECO:0000256" key="1">
    <source>
        <dbReference type="SAM" id="SignalP"/>
    </source>
</evidence>
<name>A0A2R5EKZ0_9BACL</name>
<proteinExistence type="predicted"/>
<dbReference type="PROSITE" id="PS51272">
    <property type="entry name" value="SLH"/>
    <property type="match status" value="3"/>
</dbReference>
<dbReference type="Proteomes" id="UP000245202">
    <property type="component" value="Unassembled WGS sequence"/>
</dbReference>
<organism evidence="3 4">
    <name type="scientific">Paenibacillus agaridevorans</name>
    <dbReference type="NCBI Taxonomy" id="171404"/>
    <lineage>
        <taxon>Bacteria</taxon>
        <taxon>Bacillati</taxon>
        <taxon>Bacillota</taxon>
        <taxon>Bacilli</taxon>
        <taxon>Bacillales</taxon>
        <taxon>Paenibacillaceae</taxon>
        <taxon>Paenibacillus</taxon>
    </lineage>
</organism>
<dbReference type="PANTHER" id="PTHR43308:SF5">
    <property type="entry name" value="S-LAYER PROTEIN _ PEPTIDOGLYCAN ENDO-BETA-N-ACETYLGLUCOSAMINIDASE"/>
    <property type="match status" value="1"/>
</dbReference>
<dbReference type="SUPFAM" id="SSF49373">
    <property type="entry name" value="Invasin/intimin cell-adhesion fragments"/>
    <property type="match status" value="2"/>
</dbReference>
<feature type="chain" id="PRO_5039274346" description="SLH domain-containing protein" evidence="1">
    <location>
        <begin position="26"/>
        <end position="1947"/>
    </location>
</feature>
<evidence type="ECO:0000313" key="4">
    <source>
        <dbReference type="Proteomes" id="UP000245202"/>
    </source>
</evidence>
<dbReference type="Gene3D" id="3.20.20.80">
    <property type="entry name" value="Glycosidases"/>
    <property type="match status" value="1"/>
</dbReference>
<feature type="domain" description="SLH" evidence="2">
    <location>
        <begin position="1752"/>
        <end position="1811"/>
    </location>
</feature>
<dbReference type="InterPro" id="IPR003343">
    <property type="entry name" value="Big_2"/>
</dbReference>
<protein>
    <recommendedName>
        <fullName evidence="2">SLH domain-containing protein</fullName>
    </recommendedName>
</protein>
<gene>
    <name evidence="3" type="ORF">PAT3040_00122</name>
</gene>
<feature type="signal peptide" evidence="1">
    <location>
        <begin position="1"/>
        <end position="25"/>
    </location>
</feature>